<protein>
    <submittedName>
        <fullName evidence="1">35484_t:CDS:1</fullName>
    </submittedName>
</protein>
<keyword evidence="2" id="KW-1185">Reference proteome</keyword>
<organism evidence="1 2">
    <name type="scientific">Racocetra persica</name>
    <dbReference type="NCBI Taxonomy" id="160502"/>
    <lineage>
        <taxon>Eukaryota</taxon>
        <taxon>Fungi</taxon>
        <taxon>Fungi incertae sedis</taxon>
        <taxon>Mucoromycota</taxon>
        <taxon>Glomeromycotina</taxon>
        <taxon>Glomeromycetes</taxon>
        <taxon>Diversisporales</taxon>
        <taxon>Gigasporaceae</taxon>
        <taxon>Racocetra</taxon>
    </lineage>
</organism>
<proteinExistence type="predicted"/>
<evidence type="ECO:0000313" key="2">
    <source>
        <dbReference type="Proteomes" id="UP000789920"/>
    </source>
</evidence>
<gene>
    <name evidence="1" type="ORF">RPERSI_LOCUS9513</name>
</gene>
<dbReference type="Proteomes" id="UP000789920">
    <property type="component" value="Unassembled WGS sequence"/>
</dbReference>
<evidence type="ECO:0000313" key="1">
    <source>
        <dbReference type="EMBL" id="CAG8690324.1"/>
    </source>
</evidence>
<name>A0ACA9P5T3_9GLOM</name>
<comment type="caution">
    <text evidence="1">The sequence shown here is derived from an EMBL/GenBank/DDBJ whole genome shotgun (WGS) entry which is preliminary data.</text>
</comment>
<accession>A0ACA9P5T3</accession>
<sequence length="460" mass="53477">MKLTELITQNKEVKTILQELDQELKNSCQKAGCPPTCQQSPSSPQRILAQLKIMENPNDPKPIPTIQQTQQYLDQEGKQNNGAIYIDKNGLCIECRNKEEHVDHPCLMNKQQKAEIGKYPINIYCDTDTFPNLLINLQAPSCPLSEEECRQINHLHYILKGQEIVVDNESRKIKIGEAVILEKRGVGENSPDSRGTRALKLLHKLVPEFTAVHPSTDKKLFQEFSRYKNPSRFEVFQEGTFENVYYIDIKSCYANIMKDYPLPCGRSEHLKDPQLIEQKLQEGKSGFVKFYLENYAQIKKKQIPFIPTRDYMTEGGGIKSALKRKKRILLHTRLFWAFNKHYKRGCANKYLNYCDELKKEEKTEKEGKIQLALLRTYYLYRQFPLESVLTIRSDCVIVKGIAKLPPEIEKNNHLYKIKFFKKLRLSKELDIFDCETGTLLKSPKSGSTRKDQEEKLQQEY</sequence>
<reference evidence="1" key="1">
    <citation type="submission" date="2021-06" db="EMBL/GenBank/DDBJ databases">
        <authorList>
            <person name="Kallberg Y."/>
            <person name="Tangrot J."/>
            <person name="Rosling A."/>
        </authorList>
    </citation>
    <scope>NUCLEOTIDE SEQUENCE</scope>
    <source>
        <strain evidence="1">MA461A</strain>
    </source>
</reference>
<dbReference type="EMBL" id="CAJVQC010018050">
    <property type="protein sequence ID" value="CAG8690324.1"/>
    <property type="molecule type" value="Genomic_DNA"/>
</dbReference>